<dbReference type="Proteomes" id="UP000789405">
    <property type="component" value="Unassembled WGS sequence"/>
</dbReference>
<evidence type="ECO:0000256" key="1">
    <source>
        <dbReference type="SAM" id="MobiDB-lite"/>
    </source>
</evidence>
<gene>
    <name evidence="2" type="ORF">DERYTH_LOCUS4719</name>
</gene>
<accession>A0A9N9AQC1</accession>
<name>A0A9N9AQC1_9GLOM</name>
<dbReference type="EMBL" id="CAJVPY010001856">
    <property type="protein sequence ID" value="CAG8539196.1"/>
    <property type="molecule type" value="Genomic_DNA"/>
</dbReference>
<feature type="region of interest" description="Disordered" evidence="1">
    <location>
        <begin position="1"/>
        <end position="29"/>
    </location>
</feature>
<protein>
    <submittedName>
        <fullName evidence="2">1288_t:CDS:1</fullName>
    </submittedName>
</protein>
<keyword evidence="3" id="KW-1185">Reference proteome</keyword>
<comment type="caution">
    <text evidence="2">The sequence shown here is derived from an EMBL/GenBank/DDBJ whole genome shotgun (WGS) entry which is preliminary data.</text>
</comment>
<reference evidence="2" key="1">
    <citation type="submission" date="2021-06" db="EMBL/GenBank/DDBJ databases">
        <authorList>
            <person name="Kallberg Y."/>
            <person name="Tangrot J."/>
            <person name="Rosling A."/>
        </authorList>
    </citation>
    <scope>NUCLEOTIDE SEQUENCE</scope>
    <source>
        <strain evidence="2">MA453B</strain>
    </source>
</reference>
<sequence length="73" mass="8276">MNSKEESSLQKNLYTDESDSDNNDSDIISSTNISTSYKINYTVYLKEEKASEIDDNNNADVEKILNITSKPLH</sequence>
<dbReference type="AlphaFoldDB" id="A0A9N9AQC1"/>
<organism evidence="2 3">
    <name type="scientific">Dentiscutata erythropus</name>
    <dbReference type="NCBI Taxonomy" id="1348616"/>
    <lineage>
        <taxon>Eukaryota</taxon>
        <taxon>Fungi</taxon>
        <taxon>Fungi incertae sedis</taxon>
        <taxon>Mucoromycota</taxon>
        <taxon>Glomeromycotina</taxon>
        <taxon>Glomeromycetes</taxon>
        <taxon>Diversisporales</taxon>
        <taxon>Gigasporaceae</taxon>
        <taxon>Dentiscutata</taxon>
    </lineage>
</organism>
<proteinExistence type="predicted"/>
<evidence type="ECO:0000313" key="3">
    <source>
        <dbReference type="Proteomes" id="UP000789405"/>
    </source>
</evidence>
<evidence type="ECO:0000313" key="2">
    <source>
        <dbReference type="EMBL" id="CAG8539196.1"/>
    </source>
</evidence>